<evidence type="ECO:0000313" key="2">
    <source>
        <dbReference type="EMBL" id="CAI5759485.1"/>
    </source>
</evidence>
<evidence type="ECO:0000313" key="3">
    <source>
        <dbReference type="Proteomes" id="UP001152885"/>
    </source>
</evidence>
<proteinExistence type="predicted"/>
<organism evidence="2 3">
    <name type="scientific">Candida verbasci</name>
    <dbReference type="NCBI Taxonomy" id="1227364"/>
    <lineage>
        <taxon>Eukaryota</taxon>
        <taxon>Fungi</taxon>
        <taxon>Dikarya</taxon>
        <taxon>Ascomycota</taxon>
        <taxon>Saccharomycotina</taxon>
        <taxon>Pichiomycetes</taxon>
        <taxon>Debaryomycetaceae</taxon>
        <taxon>Candida/Lodderomyces clade</taxon>
        <taxon>Candida</taxon>
    </lineage>
</organism>
<keyword evidence="1" id="KW-0472">Membrane</keyword>
<sequence length="95" mass="10934">MSNKVSLQSDKFSKSRALNATILTLITITFGFILIYHLIWSVKVVYYQPFGNILNNIVYGPGTLLLNFGLTTKLIKWANSKLLEDKIEEDYKKYI</sequence>
<keyword evidence="1" id="KW-1133">Transmembrane helix</keyword>
<keyword evidence="1" id="KW-0812">Transmembrane</keyword>
<feature type="transmembrane region" description="Helical" evidence="1">
    <location>
        <begin position="52"/>
        <end position="70"/>
    </location>
</feature>
<gene>
    <name evidence="2" type="ORF">CANVERA_P3998</name>
</gene>
<dbReference type="AlphaFoldDB" id="A0A9W4TYF5"/>
<reference evidence="2" key="1">
    <citation type="submission" date="2022-12" db="EMBL/GenBank/DDBJ databases">
        <authorList>
            <person name="Brejova B."/>
        </authorList>
    </citation>
    <scope>NUCLEOTIDE SEQUENCE</scope>
</reference>
<feature type="transmembrane region" description="Helical" evidence="1">
    <location>
        <begin position="20"/>
        <end position="40"/>
    </location>
</feature>
<accession>A0A9W4TYF5</accession>
<comment type="caution">
    <text evidence="2">The sequence shown here is derived from an EMBL/GenBank/DDBJ whole genome shotgun (WGS) entry which is preliminary data.</text>
</comment>
<dbReference type="Proteomes" id="UP001152885">
    <property type="component" value="Unassembled WGS sequence"/>
</dbReference>
<evidence type="ECO:0000256" key="1">
    <source>
        <dbReference type="SAM" id="Phobius"/>
    </source>
</evidence>
<protein>
    <submittedName>
        <fullName evidence="2">Uncharacterized protein</fullName>
    </submittedName>
</protein>
<keyword evidence="3" id="KW-1185">Reference proteome</keyword>
<dbReference type="EMBL" id="CANTUO010000004">
    <property type="protein sequence ID" value="CAI5759485.1"/>
    <property type="molecule type" value="Genomic_DNA"/>
</dbReference>
<name>A0A9W4TYF5_9ASCO</name>
<dbReference type="OrthoDB" id="4086878at2759"/>